<evidence type="ECO:0000256" key="2">
    <source>
        <dbReference type="ARBA" id="ARBA00022801"/>
    </source>
</evidence>
<reference evidence="4" key="1">
    <citation type="submission" date="2019-02" db="EMBL/GenBank/DDBJ databases">
        <authorList>
            <consortium name="Genoscope - CEA"/>
            <person name="William W."/>
        </authorList>
    </citation>
    <scope>NUCLEOTIDE SEQUENCE [LARGE SCALE GENOMIC DNA]</scope>
    <source>
        <strain evidence="4">YSy11</strain>
    </source>
</reference>
<evidence type="ECO:0000313" key="4">
    <source>
        <dbReference type="EMBL" id="VEV99296.1"/>
    </source>
</evidence>
<keyword evidence="2 4" id="KW-0378">Hydrolase</keyword>
<dbReference type="AlphaFoldDB" id="A0A653EBB8"/>
<dbReference type="SUPFAM" id="SSF53474">
    <property type="entry name" value="alpha/beta-Hydrolases"/>
    <property type="match status" value="1"/>
</dbReference>
<dbReference type="InterPro" id="IPR029058">
    <property type="entry name" value="AB_hydrolase_fold"/>
</dbReference>
<dbReference type="GO" id="GO:0004806">
    <property type="term" value="F:triacylglycerol lipase activity"/>
    <property type="evidence" value="ECO:0007669"/>
    <property type="project" value="TreeGrafter"/>
</dbReference>
<dbReference type="PROSITE" id="PS01173">
    <property type="entry name" value="LIPASE_GDXG_HIS"/>
    <property type="match status" value="1"/>
</dbReference>
<comment type="similarity">
    <text evidence="1">Belongs to the 'GDXG' lipolytic enzyme family.</text>
</comment>
<gene>
    <name evidence="4" type="ORF">PMYSY11_4253</name>
</gene>
<dbReference type="PANTHER" id="PTHR48081:SF30">
    <property type="entry name" value="ACETYL-HYDROLASE LIPR-RELATED"/>
    <property type="match status" value="1"/>
</dbReference>
<dbReference type="Pfam" id="PF07859">
    <property type="entry name" value="Abhydrolase_3"/>
    <property type="match status" value="1"/>
</dbReference>
<sequence>MNAYAEFSAPAVTQPTLRRCLRFALKVCFRSVMRPPVPIAIQRGTINLLTAVNLAKLDGTRTLRNIAGRPCEWYRPSVPNGSVMLYLHGGAYLVGSPRSHRSICTTLARLGQIEVCALDYRMAPEHPFPAARDDALAAYQALLAQGYGPEQIVVAGDSAGGNLSLVLALRLRELGLQQPAALVCFSPLTDYTGLQHHTPEGGDPMLHPAWLQQSAQLYCPMEVALESPELSPVYADLQGLAPMLIQVGEDEALLNDSVRLAEQAERAGVKVELERYPGLWHVFQVYAGVLEVSDFALERVNAFLKSRGC</sequence>
<dbReference type="InterPro" id="IPR013094">
    <property type="entry name" value="AB_hydrolase_3"/>
</dbReference>
<feature type="domain" description="Alpha/beta hydrolase fold-3" evidence="3">
    <location>
        <begin position="84"/>
        <end position="284"/>
    </location>
</feature>
<accession>A0A653EBB8</accession>
<evidence type="ECO:0000256" key="1">
    <source>
        <dbReference type="ARBA" id="ARBA00010515"/>
    </source>
</evidence>
<evidence type="ECO:0000259" key="3">
    <source>
        <dbReference type="Pfam" id="PF07859"/>
    </source>
</evidence>
<dbReference type="RefSeq" id="WP_150549419.1">
    <property type="nucleotide sequence ID" value="NZ_LR215729.2"/>
</dbReference>
<dbReference type="EMBL" id="LR215729">
    <property type="protein sequence ID" value="VEV99296.1"/>
    <property type="molecule type" value="Genomic_DNA"/>
</dbReference>
<dbReference type="Gene3D" id="3.40.50.1820">
    <property type="entry name" value="alpha/beta hydrolase"/>
    <property type="match status" value="1"/>
</dbReference>
<dbReference type="InterPro" id="IPR050300">
    <property type="entry name" value="GDXG_lipolytic_enzyme"/>
</dbReference>
<name>A0A653EBB8_9PSED</name>
<protein>
    <submittedName>
        <fullName evidence="4">Alpha/beta hydrolase</fullName>
    </submittedName>
</protein>
<dbReference type="PANTHER" id="PTHR48081">
    <property type="entry name" value="AB HYDROLASE SUPERFAMILY PROTEIN C4A8.06C"/>
    <property type="match status" value="1"/>
</dbReference>
<proteinExistence type="inferred from homology"/>
<dbReference type="InterPro" id="IPR002168">
    <property type="entry name" value="Lipase_GDXG_HIS_AS"/>
</dbReference>
<organism evidence="4">
    <name type="scientific">Pseudomonas marincola</name>
    <dbReference type="NCBI Taxonomy" id="437900"/>
    <lineage>
        <taxon>Bacteria</taxon>
        <taxon>Pseudomonadati</taxon>
        <taxon>Pseudomonadota</taxon>
        <taxon>Gammaproteobacteria</taxon>
        <taxon>Pseudomonadales</taxon>
        <taxon>Pseudomonadaceae</taxon>
        <taxon>Pseudomonas</taxon>
    </lineage>
</organism>